<protein>
    <recommendedName>
        <fullName evidence="4 16">Phosphatidylinositol transfer protein SFH5</fullName>
        <shortName evidence="16">PITP SFH5</shortName>
    </recommendedName>
</protein>
<comment type="function">
    <text evidence="15">Non-classical phosphatidylinositol (PtdIns) transfer protein (PITP), which exhibits PtdIns-binding/transfer activity in the absence of detectable PtdCho-binding/transfer activity. Regulates PtdIns(4,5)P2 homeostasis at the plasma membrane. Heme-binding protein that may play a role in organic oxidant-induced stress responses.</text>
</comment>
<evidence type="ECO:0000256" key="15">
    <source>
        <dbReference type="ARBA" id="ARBA00024180"/>
    </source>
</evidence>
<comment type="cofactor">
    <cofactor evidence="1">
        <name>heme b</name>
        <dbReference type="ChEBI" id="CHEBI:60344"/>
    </cofactor>
</comment>
<evidence type="ECO:0000256" key="12">
    <source>
        <dbReference type="ARBA" id="ARBA00023055"/>
    </source>
</evidence>
<evidence type="ECO:0000256" key="13">
    <source>
        <dbReference type="ARBA" id="ARBA00023136"/>
    </source>
</evidence>
<evidence type="ECO:0000313" key="19">
    <source>
        <dbReference type="Proteomes" id="UP001152885"/>
    </source>
</evidence>
<dbReference type="PROSITE" id="PS50191">
    <property type="entry name" value="CRAL_TRIO"/>
    <property type="match status" value="1"/>
</dbReference>
<keyword evidence="11" id="KW-0408">Iron</keyword>
<comment type="similarity">
    <text evidence="3 16">Belongs to the SFH5 family.</text>
</comment>
<keyword evidence="12 16" id="KW-0445">Lipid transport</keyword>
<comment type="catalytic activity">
    <reaction evidence="14">
        <text>a 1,2-diacyl-sn-glycero-3-phospho-(1D-myo-inositol)(in) = a 1,2-diacyl-sn-glycero-3-phospho-(1D-myo-inositol)(out)</text>
        <dbReference type="Rhea" id="RHEA:38691"/>
        <dbReference type="ChEBI" id="CHEBI:57880"/>
    </reaction>
    <physiologicalReaction direction="left-to-right" evidence="14">
        <dbReference type="Rhea" id="RHEA:38692"/>
    </physiologicalReaction>
</comment>
<evidence type="ECO:0000259" key="17">
    <source>
        <dbReference type="PROSITE" id="PS50191"/>
    </source>
</evidence>
<evidence type="ECO:0000256" key="2">
    <source>
        <dbReference type="ARBA" id="ARBA00004406"/>
    </source>
</evidence>
<dbReference type="GO" id="GO:0005789">
    <property type="term" value="C:endoplasmic reticulum membrane"/>
    <property type="evidence" value="ECO:0007669"/>
    <property type="project" value="UniProtKB-SubCell"/>
</dbReference>
<dbReference type="InterPro" id="IPR036865">
    <property type="entry name" value="CRAL-TRIO_dom_sf"/>
</dbReference>
<dbReference type="InterPro" id="IPR001251">
    <property type="entry name" value="CRAL-TRIO_dom"/>
</dbReference>
<keyword evidence="19" id="KW-1185">Reference proteome</keyword>
<dbReference type="InterPro" id="IPR036273">
    <property type="entry name" value="CRAL/TRIO_N_dom_sf"/>
</dbReference>
<dbReference type="Proteomes" id="UP001152885">
    <property type="component" value="Unassembled WGS sequence"/>
</dbReference>
<gene>
    <name evidence="18" type="ORF">CANVERA_P1937</name>
</gene>
<evidence type="ECO:0000256" key="6">
    <source>
        <dbReference type="ARBA" id="ARBA00022490"/>
    </source>
</evidence>
<reference evidence="18" key="1">
    <citation type="submission" date="2022-12" db="EMBL/GenBank/DDBJ databases">
        <authorList>
            <person name="Brejova B."/>
        </authorList>
    </citation>
    <scope>NUCLEOTIDE SEQUENCE</scope>
</reference>
<dbReference type="SMART" id="SM00516">
    <property type="entry name" value="SEC14"/>
    <property type="match status" value="1"/>
</dbReference>
<evidence type="ECO:0000256" key="3">
    <source>
        <dbReference type="ARBA" id="ARBA00006667"/>
    </source>
</evidence>
<dbReference type="CDD" id="cd00170">
    <property type="entry name" value="SEC14"/>
    <property type="match status" value="1"/>
</dbReference>
<dbReference type="PANTHER" id="PTHR47669:SF1">
    <property type="entry name" value="PHOSPHATIDYLINOSITOL TRANSFER PROTEIN SFH5"/>
    <property type="match status" value="1"/>
</dbReference>
<keyword evidence="5 16" id="KW-0813">Transport</keyword>
<dbReference type="Pfam" id="PF00650">
    <property type="entry name" value="CRAL_TRIO"/>
    <property type="match status" value="1"/>
</dbReference>
<sequence length="326" mass="37635">MTTSEEDNSIEHITSTIKSTKLTDSQAEKLKSIIESIPTILTSLENSNYDEIYGYRINTTDKEYVNESIRNEILLKFLAADQYNVELSKQRIIKTLNWRNKFQPLHAAFVEKFHVELNELGVITNSKSNKQNLKVITWNLYGNLKNPKKIFEKFGGGSTTEFPGSQFLRWRIGLMEKSLQLIDFSSVENNKIGQIHDYKNVSMFKIDPNMKVATKEIIEIFGNNYPELLSTKFFINVPLIMGWVFTFFKTIKVINEDTLKKFQVLNHGNLTESLNTEDLSKDYCGSLNKSLFDLDVSNEIKLTEYGEIILKKLSDDEIEHVNDDVE</sequence>
<dbReference type="GO" id="GO:0017157">
    <property type="term" value="P:regulation of exocytosis"/>
    <property type="evidence" value="ECO:0007669"/>
    <property type="project" value="TreeGrafter"/>
</dbReference>
<keyword evidence="10 16" id="KW-0492">Microsome</keyword>
<dbReference type="OrthoDB" id="75724at2759"/>
<organism evidence="18 19">
    <name type="scientific">Candida verbasci</name>
    <dbReference type="NCBI Taxonomy" id="1227364"/>
    <lineage>
        <taxon>Eukaryota</taxon>
        <taxon>Fungi</taxon>
        <taxon>Dikarya</taxon>
        <taxon>Ascomycota</taxon>
        <taxon>Saccharomycotina</taxon>
        <taxon>Pichiomycetes</taxon>
        <taxon>Debaryomycetaceae</taxon>
        <taxon>Candida/Lodderomyces clade</taxon>
        <taxon>Candida</taxon>
    </lineage>
</organism>
<dbReference type="GO" id="GO:0005829">
    <property type="term" value="C:cytosol"/>
    <property type="evidence" value="ECO:0007669"/>
    <property type="project" value="TreeGrafter"/>
</dbReference>
<evidence type="ECO:0000256" key="10">
    <source>
        <dbReference type="ARBA" id="ARBA00022848"/>
    </source>
</evidence>
<accession>A0A9W4TTK7</accession>
<evidence type="ECO:0000313" key="18">
    <source>
        <dbReference type="EMBL" id="CAI5757423.1"/>
    </source>
</evidence>
<evidence type="ECO:0000256" key="7">
    <source>
        <dbReference type="ARBA" id="ARBA00022617"/>
    </source>
</evidence>
<evidence type="ECO:0000256" key="14">
    <source>
        <dbReference type="ARBA" id="ARBA00024146"/>
    </source>
</evidence>
<dbReference type="SUPFAM" id="SSF52087">
    <property type="entry name" value="CRAL/TRIO domain"/>
    <property type="match status" value="1"/>
</dbReference>
<dbReference type="GO" id="GO:0032541">
    <property type="term" value="C:cortical endoplasmic reticulum"/>
    <property type="evidence" value="ECO:0007669"/>
    <property type="project" value="TreeGrafter"/>
</dbReference>
<proteinExistence type="inferred from homology"/>
<dbReference type="PANTHER" id="PTHR47669">
    <property type="entry name" value="PHOSPHATIDYLINOSITOL TRANSFER PROTEIN SFH5"/>
    <property type="match status" value="1"/>
</dbReference>
<evidence type="ECO:0000256" key="16">
    <source>
        <dbReference type="RuleBase" id="RU367059"/>
    </source>
</evidence>
<dbReference type="EMBL" id="CANTUO010000001">
    <property type="protein sequence ID" value="CAI5757423.1"/>
    <property type="molecule type" value="Genomic_DNA"/>
</dbReference>
<evidence type="ECO:0000256" key="9">
    <source>
        <dbReference type="ARBA" id="ARBA00022824"/>
    </source>
</evidence>
<evidence type="ECO:0000256" key="5">
    <source>
        <dbReference type="ARBA" id="ARBA00022448"/>
    </source>
</evidence>
<evidence type="ECO:0000256" key="1">
    <source>
        <dbReference type="ARBA" id="ARBA00001970"/>
    </source>
</evidence>
<dbReference type="Gene3D" id="3.40.525.10">
    <property type="entry name" value="CRAL-TRIO lipid binding domain"/>
    <property type="match status" value="1"/>
</dbReference>
<evidence type="ECO:0000256" key="8">
    <source>
        <dbReference type="ARBA" id="ARBA00022723"/>
    </source>
</evidence>
<keyword evidence="7" id="KW-0349">Heme</keyword>
<dbReference type="GO" id="GO:0005886">
    <property type="term" value="C:plasma membrane"/>
    <property type="evidence" value="ECO:0007669"/>
    <property type="project" value="TreeGrafter"/>
</dbReference>
<keyword evidence="9 16" id="KW-0256">Endoplasmic reticulum</keyword>
<keyword evidence="8" id="KW-0479">Metal-binding</keyword>
<evidence type="ECO:0000256" key="11">
    <source>
        <dbReference type="ARBA" id="ARBA00023004"/>
    </source>
</evidence>
<dbReference type="AlphaFoldDB" id="A0A9W4TTK7"/>
<dbReference type="InterPro" id="IPR042938">
    <property type="entry name" value="Sfh5"/>
</dbReference>
<keyword evidence="6 16" id="KW-0963">Cytoplasm</keyword>
<name>A0A9W4TTK7_9ASCO</name>
<feature type="domain" description="CRAL-TRIO" evidence="17">
    <location>
        <begin position="166"/>
        <end position="291"/>
    </location>
</feature>
<comment type="caution">
    <text evidence="18">The sequence shown here is derived from an EMBL/GenBank/DDBJ whole genome shotgun (WGS) entry which is preliminary data.</text>
</comment>
<dbReference type="GO" id="GO:0043001">
    <property type="term" value="P:Golgi to plasma membrane protein transport"/>
    <property type="evidence" value="ECO:0007669"/>
    <property type="project" value="TreeGrafter"/>
</dbReference>
<dbReference type="GO" id="GO:0008526">
    <property type="term" value="F:phosphatidylinositol transfer activity"/>
    <property type="evidence" value="ECO:0007669"/>
    <property type="project" value="UniProtKB-UniRule"/>
</dbReference>
<evidence type="ECO:0000256" key="4">
    <source>
        <dbReference type="ARBA" id="ARBA00018320"/>
    </source>
</evidence>
<keyword evidence="13 16" id="KW-0472">Membrane</keyword>
<dbReference type="GO" id="GO:0046872">
    <property type="term" value="F:metal ion binding"/>
    <property type="evidence" value="ECO:0007669"/>
    <property type="project" value="UniProtKB-KW"/>
</dbReference>
<comment type="subcellular location">
    <subcellularLocation>
        <location evidence="16">Cytoplasm</location>
    </subcellularLocation>
    <subcellularLocation>
        <location evidence="2 16">Endoplasmic reticulum membrane</location>
        <topology evidence="2 16">Peripheral membrane protein</topology>
    </subcellularLocation>
    <subcellularLocation>
        <location evidence="16">Microsome membrane</location>
        <topology evidence="16">Peripheral membrane protein</topology>
    </subcellularLocation>
</comment>
<dbReference type="SUPFAM" id="SSF46938">
    <property type="entry name" value="CRAL/TRIO N-terminal domain"/>
    <property type="match status" value="1"/>
</dbReference>